<evidence type="ECO:0000256" key="2">
    <source>
        <dbReference type="ARBA" id="ARBA00023125"/>
    </source>
</evidence>
<dbReference type="SUPFAM" id="SSF55781">
    <property type="entry name" value="GAF domain-like"/>
    <property type="match status" value="1"/>
</dbReference>
<dbReference type="InterPro" id="IPR014757">
    <property type="entry name" value="Tscrpt_reg_IclR_C"/>
</dbReference>
<organism evidence="7 8">
    <name type="scientific">Achromobacter denitrificans</name>
    <name type="common">Alcaligenes denitrificans</name>
    <dbReference type="NCBI Taxonomy" id="32002"/>
    <lineage>
        <taxon>Bacteria</taxon>
        <taxon>Pseudomonadati</taxon>
        <taxon>Pseudomonadota</taxon>
        <taxon>Betaproteobacteria</taxon>
        <taxon>Burkholderiales</taxon>
        <taxon>Alcaligenaceae</taxon>
        <taxon>Achromobacter</taxon>
    </lineage>
</organism>
<gene>
    <name evidence="7" type="ORF">FOC81_16265</name>
</gene>
<dbReference type="SMART" id="SM00346">
    <property type="entry name" value="HTH_ICLR"/>
    <property type="match status" value="1"/>
</dbReference>
<dbReference type="Pfam" id="PF01614">
    <property type="entry name" value="IclR_C"/>
    <property type="match status" value="1"/>
</dbReference>
<dbReference type="InterPro" id="IPR005471">
    <property type="entry name" value="Tscrpt_reg_IclR_N"/>
</dbReference>
<accession>A0A6N0JM68</accession>
<evidence type="ECO:0000313" key="8">
    <source>
        <dbReference type="Proteomes" id="UP000509782"/>
    </source>
</evidence>
<protein>
    <submittedName>
        <fullName evidence="7">IclR family transcriptional regulator</fullName>
    </submittedName>
</protein>
<sequence>MKKQDEQSGPQNGPLKKSGGDNVTDTSSQVGGAQAISRAMLVLRGVSRMRGEGAGLLALTRDTGMSKPTVHRILAALAAEGMVEQDPATRRYFLGPECHVLGNIASERFGINRLAAPVVARLAHECGDSAFFSLRRDVFAVCVLREDGDYPLKTHVLLPGDRHPLGIGAGSLAILAALPDDEVEACLQANAALIAARYPHYSVPLIRTLVDEVREQGYAVNRGLVVPGSWGIGVPLRDEQGQVLGALSIAAVESRMDEERQFQLAKLLSREAKRLLAQANPGGREARTRPPAPKPKP</sequence>
<proteinExistence type="predicted"/>
<dbReference type="EMBL" id="CP054569">
    <property type="protein sequence ID" value="QKQ48157.1"/>
    <property type="molecule type" value="Genomic_DNA"/>
</dbReference>
<dbReference type="PROSITE" id="PS51078">
    <property type="entry name" value="ICLR_ED"/>
    <property type="match status" value="1"/>
</dbReference>
<dbReference type="PROSITE" id="PS51077">
    <property type="entry name" value="HTH_ICLR"/>
    <property type="match status" value="1"/>
</dbReference>
<dbReference type="Gene3D" id="3.30.450.40">
    <property type="match status" value="1"/>
</dbReference>
<keyword evidence="2" id="KW-0238">DNA-binding</keyword>
<dbReference type="SUPFAM" id="SSF46785">
    <property type="entry name" value="Winged helix' DNA-binding domain"/>
    <property type="match status" value="1"/>
</dbReference>
<dbReference type="Gene3D" id="1.10.10.10">
    <property type="entry name" value="Winged helix-like DNA-binding domain superfamily/Winged helix DNA-binding domain"/>
    <property type="match status" value="1"/>
</dbReference>
<evidence type="ECO:0000256" key="3">
    <source>
        <dbReference type="ARBA" id="ARBA00023163"/>
    </source>
</evidence>
<dbReference type="InterPro" id="IPR050707">
    <property type="entry name" value="HTH_MetabolicPath_Reg"/>
</dbReference>
<feature type="domain" description="IclR-ED" evidence="6">
    <location>
        <begin position="97"/>
        <end position="281"/>
    </location>
</feature>
<dbReference type="InterPro" id="IPR036390">
    <property type="entry name" value="WH_DNA-bd_sf"/>
</dbReference>
<feature type="compositionally biased region" description="Polar residues" evidence="4">
    <location>
        <begin position="21"/>
        <end position="31"/>
    </location>
</feature>
<dbReference type="GO" id="GO:0003677">
    <property type="term" value="F:DNA binding"/>
    <property type="evidence" value="ECO:0007669"/>
    <property type="project" value="UniProtKB-KW"/>
</dbReference>
<keyword evidence="1" id="KW-0805">Transcription regulation</keyword>
<evidence type="ECO:0000259" key="5">
    <source>
        <dbReference type="PROSITE" id="PS51077"/>
    </source>
</evidence>
<dbReference type="PANTHER" id="PTHR30136:SF39">
    <property type="entry name" value="TRANSCRIPTIONAL REGULATORY PROTEIN"/>
    <property type="match status" value="1"/>
</dbReference>
<keyword evidence="3" id="KW-0804">Transcription</keyword>
<evidence type="ECO:0000313" key="7">
    <source>
        <dbReference type="EMBL" id="QKQ48157.1"/>
    </source>
</evidence>
<dbReference type="PANTHER" id="PTHR30136">
    <property type="entry name" value="HELIX-TURN-HELIX TRANSCRIPTIONAL REGULATOR, ICLR FAMILY"/>
    <property type="match status" value="1"/>
</dbReference>
<dbReference type="AlphaFoldDB" id="A0A6N0JM68"/>
<reference evidence="7 8" key="1">
    <citation type="submission" date="2020-05" db="EMBL/GenBank/DDBJ databases">
        <title>FDA dAtabase for Regulatory Grade micrObial Sequences (FDA-ARGOS): Supporting development and validation of Infectious Disease Dx tests.</title>
        <authorList>
            <person name="Sproer C."/>
            <person name="Gronow S."/>
            <person name="Severitt S."/>
            <person name="Schroder I."/>
            <person name="Tallon L."/>
            <person name="Sadzewicz L."/>
            <person name="Zhao X."/>
            <person name="Vavikolanu K."/>
            <person name="Mehta A."/>
            <person name="Aluvathingal J."/>
            <person name="Nadendla S."/>
            <person name="Myers T."/>
            <person name="Yan Y."/>
            <person name="Sichtig H."/>
        </authorList>
    </citation>
    <scope>NUCLEOTIDE SEQUENCE [LARGE SCALE GENOMIC DNA]</scope>
    <source>
        <strain evidence="7 8">FDAARGOS_787</strain>
    </source>
</reference>
<dbReference type="GO" id="GO:0003700">
    <property type="term" value="F:DNA-binding transcription factor activity"/>
    <property type="evidence" value="ECO:0007669"/>
    <property type="project" value="TreeGrafter"/>
</dbReference>
<dbReference type="Proteomes" id="UP000509782">
    <property type="component" value="Chromosome"/>
</dbReference>
<name>A0A6N0JM68_ACHDE</name>
<dbReference type="InterPro" id="IPR036388">
    <property type="entry name" value="WH-like_DNA-bd_sf"/>
</dbReference>
<evidence type="ECO:0000256" key="4">
    <source>
        <dbReference type="SAM" id="MobiDB-lite"/>
    </source>
</evidence>
<dbReference type="Pfam" id="PF09339">
    <property type="entry name" value="HTH_IclR"/>
    <property type="match status" value="1"/>
</dbReference>
<evidence type="ECO:0000256" key="1">
    <source>
        <dbReference type="ARBA" id="ARBA00023015"/>
    </source>
</evidence>
<feature type="region of interest" description="Disordered" evidence="4">
    <location>
        <begin position="276"/>
        <end position="297"/>
    </location>
</feature>
<feature type="region of interest" description="Disordered" evidence="4">
    <location>
        <begin position="1"/>
        <end position="31"/>
    </location>
</feature>
<feature type="domain" description="HTH iclR-type" evidence="5">
    <location>
        <begin position="33"/>
        <end position="96"/>
    </location>
</feature>
<dbReference type="InterPro" id="IPR029016">
    <property type="entry name" value="GAF-like_dom_sf"/>
</dbReference>
<evidence type="ECO:0000259" key="6">
    <source>
        <dbReference type="PROSITE" id="PS51078"/>
    </source>
</evidence>
<dbReference type="GO" id="GO:0045892">
    <property type="term" value="P:negative regulation of DNA-templated transcription"/>
    <property type="evidence" value="ECO:0007669"/>
    <property type="project" value="TreeGrafter"/>
</dbReference>